<dbReference type="SUPFAM" id="SSF52540">
    <property type="entry name" value="P-loop containing nucleoside triphosphate hydrolases"/>
    <property type="match status" value="1"/>
</dbReference>
<dbReference type="Gene3D" id="3.40.50.300">
    <property type="entry name" value="P-loop containing nucleotide triphosphate hydrolases"/>
    <property type="match status" value="1"/>
</dbReference>
<dbReference type="GO" id="GO:0016887">
    <property type="term" value="F:ATP hydrolysis activity"/>
    <property type="evidence" value="ECO:0007669"/>
    <property type="project" value="InterPro"/>
</dbReference>
<feature type="compositionally biased region" description="Basic and acidic residues" evidence="1">
    <location>
        <begin position="331"/>
        <end position="340"/>
    </location>
</feature>
<sequence>MKVSLKRTDQPGETTDRGADHVLCETRHFNAQGDFTHRSLNINSPHLKDALHGIIGDYPGISFRTENVHLRAPYRCLFHYLDELRRELEEQKIRRKNESIEHLEFLVGFIEEEFEEVRFEAGNYLPEGLVSYESLWTIFKPGTIMFQSSFGHQHALSLVRADYYHKPVEQVILTLAYVDYNGKEFGLANSKVTLHTFEGLERISELPAYPLIYHPRHNVVRRTLMTRGRRFESFVGRHYAEYKDIGLGEMVNGLRKQYHINGRVIIDADTYSRFNPSRFGPLKPLASLTPTNSAPASSINSRTSPGRSRAPGDNPPDYSDYTSDYSDYEDDRPAADKPSEKPPLQAPSHRGGLTDAQCLITHYLLPGFSMCKKSWVEVFIDTLAPIHWNHAALDTLAIPMQKKALMTTLVEAHIKSAANITGYDDVIVGKGRGHVFVLRGPPGVGKTLTVEAIAEQTRRPLYTLSAGELGSTPHELTISLPPILELATAWKAILLLEEADVFLEARAPGEVHRNMLFSTFMKFLDGYKGIIFMTTNRVAVIDDAIKSRAHVMLNYSELGFHERRGVWESMLMREGNGSFALLENRTLDELAMRERVDGRMIRNVVVGARGLGERRGKTDGAGQEEIAAMLESMGVHPVQMAAARSGKGREKWRGVSVVSGKDGMQVVDDEIWTPLWFDKITKPALEKDVGAEFSRFERSV</sequence>
<dbReference type="PANTHER" id="PTHR46411:SF3">
    <property type="entry name" value="AAA+ ATPASE DOMAIN-CONTAINING PROTEIN"/>
    <property type="match status" value="1"/>
</dbReference>
<dbReference type="AlphaFoldDB" id="A0A3N4JBT2"/>
<dbReference type="Pfam" id="PF22942">
    <property type="entry name" value="DUF7025"/>
    <property type="match status" value="1"/>
</dbReference>
<dbReference type="InterPro" id="IPR003593">
    <property type="entry name" value="AAA+_ATPase"/>
</dbReference>
<feature type="compositionally biased region" description="Polar residues" evidence="1">
    <location>
        <begin position="288"/>
        <end position="306"/>
    </location>
</feature>
<evidence type="ECO:0000256" key="1">
    <source>
        <dbReference type="SAM" id="MobiDB-lite"/>
    </source>
</evidence>
<protein>
    <submittedName>
        <fullName evidence="3">P-loop containing nucleoside triphosphate hydrolase protein</fullName>
    </submittedName>
</protein>
<keyword evidence="3" id="KW-0378">Hydrolase</keyword>
<evidence type="ECO:0000313" key="4">
    <source>
        <dbReference type="Proteomes" id="UP000276215"/>
    </source>
</evidence>
<dbReference type="EMBL" id="ML120422">
    <property type="protein sequence ID" value="RPA95716.1"/>
    <property type="molecule type" value="Genomic_DNA"/>
</dbReference>
<dbReference type="InterPro" id="IPR027417">
    <property type="entry name" value="P-loop_NTPase"/>
</dbReference>
<dbReference type="OrthoDB" id="10042665at2759"/>
<dbReference type="SMART" id="SM00382">
    <property type="entry name" value="AAA"/>
    <property type="match status" value="1"/>
</dbReference>
<gene>
    <name evidence="3" type="ORF">L873DRAFT_1697025</name>
</gene>
<feature type="region of interest" description="Disordered" evidence="1">
    <location>
        <begin position="285"/>
        <end position="351"/>
    </location>
</feature>
<evidence type="ECO:0000313" key="3">
    <source>
        <dbReference type="EMBL" id="RPA95716.1"/>
    </source>
</evidence>
<evidence type="ECO:0000259" key="2">
    <source>
        <dbReference type="SMART" id="SM00382"/>
    </source>
</evidence>
<keyword evidence="4" id="KW-1185">Reference proteome</keyword>
<dbReference type="STRING" id="1336337.A0A3N4JBT2"/>
<dbReference type="PANTHER" id="PTHR46411">
    <property type="entry name" value="FAMILY ATPASE, PUTATIVE-RELATED"/>
    <property type="match status" value="1"/>
</dbReference>
<proteinExistence type="predicted"/>
<accession>A0A3N4JBT2</accession>
<dbReference type="GO" id="GO:0005524">
    <property type="term" value="F:ATP binding"/>
    <property type="evidence" value="ECO:0007669"/>
    <property type="project" value="InterPro"/>
</dbReference>
<dbReference type="Proteomes" id="UP000276215">
    <property type="component" value="Unassembled WGS sequence"/>
</dbReference>
<reference evidence="3 4" key="1">
    <citation type="journal article" date="2018" name="Nat. Ecol. Evol.">
        <title>Pezizomycetes genomes reveal the molecular basis of ectomycorrhizal truffle lifestyle.</title>
        <authorList>
            <person name="Murat C."/>
            <person name="Payen T."/>
            <person name="Noel B."/>
            <person name="Kuo A."/>
            <person name="Morin E."/>
            <person name="Chen J."/>
            <person name="Kohler A."/>
            <person name="Krizsan K."/>
            <person name="Balestrini R."/>
            <person name="Da Silva C."/>
            <person name="Montanini B."/>
            <person name="Hainaut M."/>
            <person name="Levati E."/>
            <person name="Barry K.W."/>
            <person name="Belfiori B."/>
            <person name="Cichocki N."/>
            <person name="Clum A."/>
            <person name="Dockter R.B."/>
            <person name="Fauchery L."/>
            <person name="Guy J."/>
            <person name="Iotti M."/>
            <person name="Le Tacon F."/>
            <person name="Lindquist E.A."/>
            <person name="Lipzen A."/>
            <person name="Malagnac F."/>
            <person name="Mello A."/>
            <person name="Molinier V."/>
            <person name="Miyauchi S."/>
            <person name="Poulain J."/>
            <person name="Riccioni C."/>
            <person name="Rubini A."/>
            <person name="Sitrit Y."/>
            <person name="Splivallo R."/>
            <person name="Traeger S."/>
            <person name="Wang M."/>
            <person name="Zifcakova L."/>
            <person name="Wipf D."/>
            <person name="Zambonelli A."/>
            <person name="Paolocci F."/>
            <person name="Nowrousian M."/>
            <person name="Ottonello S."/>
            <person name="Baldrian P."/>
            <person name="Spatafora J.W."/>
            <person name="Henrissat B."/>
            <person name="Nagy L.G."/>
            <person name="Aury J.M."/>
            <person name="Wincker P."/>
            <person name="Grigoriev I.V."/>
            <person name="Bonfante P."/>
            <person name="Martin F.M."/>
        </authorList>
    </citation>
    <scope>NUCLEOTIDE SEQUENCE [LARGE SCALE GENOMIC DNA]</scope>
    <source>
        <strain evidence="3 4">120613-1</strain>
    </source>
</reference>
<name>A0A3N4JBT2_9PEZI</name>
<feature type="domain" description="AAA+ ATPase" evidence="2">
    <location>
        <begin position="432"/>
        <end position="560"/>
    </location>
</feature>
<dbReference type="InterPro" id="IPR054289">
    <property type="entry name" value="DUF7025"/>
</dbReference>
<organism evidence="3 4">
    <name type="scientific">Choiromyces venosus 120613-1</name>
    <dbReference type="NCBI Taxonomy" id="1336337"/>
    <lineage>
        <taxon>Eukaryota</taxon>
        <taxon>Fungi</taxon>
        <taxon>Dikarya</taxon>
        <taxon>Ascomycota</taxon>
        <taxon>Pezizomycotina</taxon>
        <taxon>Pezizomycetes</taxon>
        <taxon>Pezizales</taxon>
        <taxon>Tuberaceae</taxon>
        <taxon>Choiromyces</taxon>
    </lineage>
</organism>
<dbReference type="InterPro" id="IPR003959">
    <property type="entry name" value="ATPase_AAA_core"/>
</dbReference>
<dbReference type="Pfam" id="PF00004">
    <property type="entry name" value="AAA"/>
    <property type="match status" value="1"/>
</dbReference>